<organism evidence="2 3">
    <name type="scientific">Microbacterium rhizosphaerae</name>
    <dbReference type="NCBI Taxonomy" id="1678237"/>
    <lineage>
        <taxon>Bacteria</taxon>
        <taxon>Bacillati</taxon>
        <taxon>Actinomycetota</taxon>
        <taxon>Actinomycetes</taxon>
        <taxon>Micrococcales</taxon>
        <taxon>Microbacteriaceae</taxon>
        <taxon>Microbacterium</taxon>
    </lineage>
</organism>
<feature type="region of interest" description="Disordered" evidence="1">
    <location>
        <begin position="161"/>
        <end position="208"/>
    </location>
</feature>
<accession>A0ABZ0SN88</accession>
<protein>
    <recommendedName>
        <fullName evidence="4">Swt1-like HEPN domain-containing protein</fullName>
    </recommendedName>
</protein>
<evidence type="ECO:0000256" key="1">
    <source>
        <dbReference type="SAM" id="MobiDB-lite"/>
    </source>
</evidence>
<proteinExistence type="predicted"/>
<dbReference type="EMBL" id="CP139368">
    <property type="protein sequence ID" value="WPR88732.1"/>
    <property type="molecule type" value="Genomic_DNA"/>
</dbReference>
<evidence type="ECO:0000313" key="2">
    <source>
        <dbReference type="EMBL" id="WPR88732.1"/>
    </source>
</evidence>
<feature type="compositionally biased region" description="Polar residues" evidence="1">
    <location>
        <begin position="161"/>
        <end position="174"/>
    </location>
</feature>
<evidence type="ECO:0008006" key="4">
    <source>
        <dbReference type="Google" id="ProtNLM"/>
    </source>
</evidence>
<dbReference type="RefSeq" id="WP_320941451.1">
    <property type="nucleotide sequence ID" value="NZ_BAABEU010000006.1"/>
</dbReference>
<reference evidence="2 3" key="1">
    <citation type="submission" date="2023-11" db="EMBL/GenBank/DDBJ databases">
        <title>Genome sequence of Microbacterium rhizosphaerae KACC 19337.</title>
        <authorList>
            <person name="Choi H."/>
            <person name="Kim S."/>
            <person name="Kim Y."/>
            <person name="Kwon S.-W."/>
            <person name="Heo J."/>
        </authorList>
    </citation>
    <scope>NUCLEOTIDE SEQUENCE [LARGE SCALE GENOMIC DNA]</scope>
    <source>
        <strain evidence="2 3">KACC 19337</strain>
    </source>
</reference>
<evidence type="ECO:0000313" key="3">
    <source>
        <dbReference type="Proteomes" id="UP001323798"/>
    </source>
</evidence>
<dbReference type="Proteomes" id="UP001323798">
    <property type="component" value="Chromosome"/>
</dbReference>
<name>A0ABZ0SN88_9MICO</name>
<sequence>MAIEAFRVELPEHNTYGEVMKGYFSLMRGFGIEFARRSDRLLIPTYGRAWFDDYVERRRAEDPQRVMRRQSPEDPSFFLGEYLRAPGTIYREVIPNSGDLRVISKKIVDMRNTWLHFSDEPSAAQLREAADLVRAFGQKVSMGIQGPAARMMKRIDRIRSGQYQAAASEPQTPAQPEPASNGGDEPPAEVELETAERPSRPPIGGLWRGDIPERRVRVTRTRDVVDVQTGRSLRSEVDGSFSEKLRQWTSAQPMGELWVDADGAVGGFIDGEERLLGYTGPDPAGEIARGFLVRRYYDILDGKLVDLDSGVALTELVPEGAAATAMAIQNAVVSQAEPGGTIRVTNYGDVLYIDDRGMTRLAVATPSTWFPGHLS</sequence>
<gene>
    <name evidence="2" type="ORF">SM116_13270</name>
</gene>
<keyword evidence="3" id="KW-1185">Reference proteome</keyword>